<dbReference type="Pfam" id="PF13193">
    <property type="entry name" value="AMP-binding_C"/>
    <property type="match status" value="1"/>
</dbReference>
<dbReference type="EMBL" id="PYHS01000002">
    <property type="protein sequence ID" value="PSR65351.1"/>
    <property type="molecule type" value="Genomic_DNA"/>
</dbReference>
<organism evidence="3 4">
    <name type="scientific">Nocardia nova</name>
    <dbReference type="NCBI Taxonomy" id="37330"/>
    <lineage>
        <taxon>Bacteria</taxon>
        <taxon>Bacillati</taxon>
        <taxon>Actinomycetota</taxon>
        <taxon>Actinomycetes</taxon>
        <taxon>Mycobacteriales</taxon>
        <taxon>Nocardiaceae</taxon>
        <taxon>Nocardia</taxon>
    </lineage>
</organism>
<dbReference type="RefSeq" id="WP_084494095.1">
    <property type="nucleotide sequence ID" value="NZ_VEXL01000054.1"/>
</dbReference>
<dbReference type="InterPro" id="IPR050237">
    <property type="entry name" value="ATP-dep_AMP-bd_enzyme"/>
</dbReference>
<evidence type="ECO:0000259" key="1">
    <source>
        <dbReference type="Pfam" id="PF00501"/>
    </source>
</evidence>
<feature type="domain" description="AMP-dependent synthetase/ligase" evidence="1">
    <location>
        <begin position="27"/>
        <end position="382"/>
    </location>
</feature>
<evidence type="ECO:0000259" key="2">
    <source>
        <dbReference type="Pfam" id="PF13193"/>
    </source>
</evidence>
<keyword evidence="3" id="KW-0436">Ligase</keyword>
<dbReference type="PROSITE" id="PS00455">
    <property type="entry name" value="AMP_BINDING"/>
    <property type="match status" value="1"/>
</dbReference>
<dbReference type="InterPro" id="IPR025110">
    <property type="entry name" value="AMP-bd_C"/>
</dbReference>
<evidence type="ECO:0000313" key="4">
    <source>
        <dbReference type="Proteomes" id="UP000241647"/>
    </source>
</evidence>
<protein>
    <submittedName>
        <fullName evidence="3">Cyclohexanecarboxylate-CoA ligase</fullName>
    </submittedName>
</protein>
<dbReference type="Pfam" id="PF00501">
    <property type="entry name" value="AMP-binding"/>
    <property type="match status" value="1"/>
</dbReference>
<dbReference type="InterPro" id="IPR045851">
    <property type="entry name" value="AMP-bd_C_sf"/>
</dbReference>
<reference evidence="3 4" key="1">
    <citation type="submission" date="2018-02" db="EMBL/GenBank/DDBJ databases">
        <title>8 Nocardia nova and 1 Nocardia cyriacigeorgica strain used for evolution to TMP-SMX.</title>
        <authorList>
            <person name="Mehta H."/>
            <person name="Weng J."/>
            <person name="Shamoo Y."/>
        </authorList>
    </citation>
    <scope>NUCLEOTIDE SEQUENCE [LARGE SCALE GENOMIC DNA]</scope>
    <source>
        <strain evidence="3 4">ATCC 33727</strain>
    </source>
</reference>
<accession>A0A2T2ZC57</accession>
<gene>
    <name evidence="3" type="ORF">C8259_04220</name>
</gene>
<dbReference type="PANTHER" id="PTHR43767">
    <property type="entry name" value="LONG-CHAIN-FATTY-ACID--COA LIGASE"/>
    <property type="match status" value="1"/>
</dbReference>
<dbReference type="InterPro" id="IPR020845">
    <property type="entry name" value="AMP-binding_CS"/>
</dbReference>
<dbReference type="SUPFAM" id="SSF56801">
    <property type="entry name" value="Acetyl-CoA synthetase-like"/>
    <property type="match status" value="1"/>
</dbReference>
<proteinExistence type="predicted"/>
<dbReference type="Proteomes" id="UP000241647">
    <property type="component" value="Unassembled WGS sequence"/>
</dbReference>
<sequence>MPLDPAATVVVSDTDPIAAEGFWDLIRERAQRSARLPMLVDENGTTLTFGDFRARAERVAAALQAEGIGPGTRVAWQLPTRISTLLVMAALARLGAVQAPIIPIYRERETGAAVAAAQTDTMLIPGTWRGTDYRAMAAGLPGTRRVLTIGMSAPESADMAALPPEPGVSQDIRWVYFTSGSSGLPKGACHGDSSLLAAARGFTQRGALGREPGEFGGIPFPVAHVGGVVYLMSLLLAGFPAVVVEAFDPATTSELFRRHRVTFTGGSTVFYTALLNQQRTLPPGERLLPSLRLLKGGGAPCPPSVYHAVRAELNATVAHDYGATEVPMICVASPDDTDEQLAHTEGRPIPGLRLRVVGEDGELPLGQDGEIQVQGASVFRGYTDPELTAAAFTADGWFRTGDLGHLRSDGHVEVTGRLKDMIIRKGENIGPVEVEALLAEHPAVAEVAVIGLPDDERGELVCAVITARPGVATPTLDEVAAHLRRAGLMPQKLPERLEVVAELPKTGLGKLDKQSLRRTFSGA</sequence>
<comment type="caution">
    <text evidence="3">The sequence shown here is derived from an EMBL/GenBank/DDBJ whole genome shotgun (WGS) entry which is preliminary data.</text>
</comment>
<name>A0A2T2ZC57_9NOCA</name>
<dbReference type="GO" id="GO:0016878">
    <property type="term" value="F:acid-thiol ligase activity"/>
    <property type="evidence" value="ECO:0007669"/>
    <property type="project" value="UniProtKB-ARBA"/>
</dbReference>
<dbReference type="Gene3D" id="3.40.50.12780">
    <property type="entry name" value="N-terminal domain of ligase-like"/>
    <property type="match status" value="1"/>
</dbReference>
<dbReference type="InterPro" id="IPR000873">
    <property type="entry name" value="AMP-dep_synth/lig_dom"/>
</dbReference>
<dbReference type="Gene3D" id="3.30.300.30">
    <property type="match status" value="1"/>
</dbReference>
<feature type="domain" description="AMP-binding enzyme C-terminal" evidence="2">
    <location>
        <begin position="433"/>
        <end position="510"/>
    </location>
</feature>
<evidence type="ECO:0000313" key="3">
    <source>
        <dbReference type="EMBL" id="PSR65351.1"/>
    </source>
</evidence>
<dbReference type="InterPro" id="IPR042099">
    <property type="entry name" value="ANL_N_sf"/>
</dbReference>
<dbReference type="AlphaFoldDB" id="A0A2T2ZC57"/>
<dbReference type="PANTHER" id="PTHR43767:SF1">
    <property type="entry name" value="NONRIBOSOMAL PEPTIDE SYNTHASE PES1 (EUROFUNG)-RELATED"/>
    <property type="match status" value="1"/>
</dbReference>